<evidence type="ECO:0000259" key="4">
    <source>
        <dbReference type="PROSITE" id="PS51077"/>
    </source>
</evidence>
<organism evidence="6 7">
    <name type="scientific">Amycolatopsis pigmentata</name>
    <dbReference type="NCBI Taxonomy" id="450801"/>
    <lineage>
        <taxon>Bacteria</taxon>
        <taxon>Bacillati</taxon>
        <taxon>Actinomycetota</taxon>
        <taxon>Actinomycetes</taxon>
        <taxon>Pseudonocardiales</taxon>
        <taxon>Pseudonocardiaceae</taxon>
        <taxon>Amycolatopsis</taxon>
    </lineage>
</organism>
<evidence type="ECO:0000256" key="1">
    <source>
        <dbReference type="ARBA" id="ARBA00023015"/>
    </source>
</evidence>
<dbReference type="PANTHER" id="PTHR30136">
    <property type="entry name" value="HELIX-TURN-HELIX TRANSCRIPTIONAL REGULATOR, ICLR FAMILY"/>
    <property type="match status" value="1"/>
</dbReference>
<name>A0ABW5FMS3_9PSEU</name>
<keyword evidence="3" id="KW-0804">Transcription</keyword>
<evidence type="ECO:0000259" key="5">
    <source>
        <dbReference type="PROSITE" id="PS51078"/>
    </source>
</evidence>
<dbReference type="EMBL" id="JBHUKR010000006">
    <property type="protein sequence ID" value="MFD2416349.1"/>
    <property type="molecule type" value="Genomic_DNA"/>
</dbReference>
<evidence type="ECO:0000256" key="3">
    <source>
        <dbReference type="ARBA" id="ARBA00023163"/>
    </source>
</evidence>
<reference evidence="7" key="1">
    <citation type="journal article" date="2019" name="Int. J. Syst. Evol. Microbiol.">
        <title>The Global Catalogue of Microorganisms (GCM) 10K type strain sequencing project: providing services to taxonomists for standard genome sequencing and annotation.</title>
        <authorList>
            <consortium name="The Broad Institute Genomics Platform"/>
            <consortium name="The Broad Institute Genome Sequencing Center for Infectious Disease"/>
            <person name="Wu L."/>
            <person name="Ma J."/>
        </authorList>
    </citation>
    <scope>NUCLEOTIDE SEQUENCE [LARGE SCALE GENOMIC DNA]</scope>
    <source>
        <strain evidence="7">CGMCC 4.7645</strain>
    </source>
</reference>
<comment type="caution">
    <text evidence="6">The sequence shown here is derived from an EMBL/GenBank/DDBJ whole genome shotgun (WGS) entry which is preliminary data.</text>
</comment>
<gene>
    <name evidence="6" type="ORF">ACFSXZ_08400</name>
</gene>
<dbReference type="InterPro" id="IPR036388">
    <property type="entry name" value="WH-like_DNA-bd_sf"/>
</dbReference>
<dbReference type="PROSITE" id="PS51078">
    <property type="entry name" value="ICLR_ED"/>
    <property type="match status" value="1"/>
</dbReference>
<dbReference type="SUPFAM" id="SSF55781">
    <property type="entry name" value="GAF domain-like"/>
    <property type="match status" value="1"/>
</dbReference>
<dbReference type="InterPro" id="IPR036390">
    <property type="entry name" value="WH_DNA-bd_sf"/>
</dbReference>
<dbReference type="InterPro" id="IPR050707">
    <property type="entry name" value="HTH_MetabolicPath_Reg"/>
</dbReference>
<dbReference type="InterPro" id="IPR005471">
    <property type="entry name" value="Tscrpt_reg_IclR_N"/>
</dbReference>
<dbReference type="Pfam" id="PF09339">
    <property type="entry name" value="HTH_IclR"/>
    <property type="match status" value="1"/>
</dbReference>
<dbReference type="InterPro" id="IPR014757">
    <property type="entry name" value="Tscrpt_reg_IclR_C"/>
</dbReference>
<dbReference type="InterPro" id="IPR029016">
    <property type="entry name" value="GAF-like_dom_sf"/>
</dbReference>
<dbReference type="RefSeq" id="WP_378263058.1">
    <property type="nucleotide sequence ID" value="NZ_JBHUKR010000006.1"/>
</dbReference>
<evidence type="ECO:0000313" key="7">
    <source>
        <dbReference type="Proteomes" id="UP001597417"/>
    </source>
</evidence>
<dbReference type="Pfam" id="PF01614">
    <property type="entry name" value="IclR_C"/>
    <property type="match status" value="1"/>
</dbReference>
<evidence type="ECO:0000313" key="6">
    <source>
        <dbReference type="EMBL" id="MFD2416349.1"/>
    </source>
</evidence>
<evidence type="ECO:0000256" key="2">
    <source>
        <dbReference type="ARBA" id="ARBA00023125"/>
    </source>
</evidence>
<accession>A0ABW5FMS3</accession>
<keyword evidence="2" id="KW-0238">DNA-binding</keyword>
<dbReference type="PROSITE" id="PS51077">
    <property type="entry name" value="HTH_ICLR"/>
    <property type="match status" value="1"/>
</dbReference>
<dbReference type="Gene3D" id="3.30.450.40">
    <property type="match status" value="1"/>
</dbReference>
<sequence>MRNQISSLSRALTLLDVFGAGDGELTLTELADRAGMPKSTAHRLVTDLVRWRALERTPSGLRLGMRLFELGHLVPSPRKLRDVALPHLEDLYVTTRNTVNLAVRDGLDVVYVEKFVAPTAPVPHTRTGGRLPMHCTALGKAILAFSPASLLEEVVAAGLRRMTPKTIQDPAVLRAELVTIRSHRVAYDVEESRIGLHCVGAPLFGRRGEVVAAVSVTGLQSRSTARHFAPAVLTASLALSRQLGWSGGAQPDRWANR</sequence>
<dbReference type="PANTHER" id="PTHR30136:SF24">
    <property type="entry name" value="HTH-TYPE TRANSCRIPTIONAL REPRESSOR ALLR"/>
    <property type="match status" value="1"/>
</dbReference>
<protein>
    <submittedName>
        <fullName evidence="6">IclR family transcriptional regulator</fullName>
    </submittedName>
</protein>
<feature type="domain" description="IclR-ED" evidence="5">
    <location>
        <begin position="66"/>
        <end position="245"/>
    </location>
</feature>
<feature type="domain" description="HTH iclR-type" evidence="4">
    <location>
        <begin position="5"/>
        <end position="65"/>
    </location>
</feature>
<dbReference type="Proteomes" id="UP001597417">
    <property type="component" value="Unassembled WGS sequence"/>
</dbReference>
<proteinExistence type="predicted"/>
<dbReference type="Gene3D" id="1.10.10.10">
    <property type="entry name" value="Winged helix-like DNA-binding domain superfamily/Winged helix DNA-binding domain"/>
    <property type="match status" value="1"/>
</dbReference>
<keyword evidence="7" id="KW-1185">Reference proteome</keyword>
<dbReference type="SMART" id="SM00346">
    <property type="entry name" value="HTH_ICLR"/>
    <property type="match status" value="1"/>
</dbReference>
<keyword evidence="1" id="KW-0805">Transcription regulation</keyword>
<dbReference type="SUPFAM" id="SSF46785">
    <property type="entry name" value="Winged helix' DNA-binding domain"/>
    <property type="match status" value="1"/>
</dbReference>